<keyword evidence="1" id="KW-0732">Signal</keyword>
<reference evidence="2" key="1">
    <citation type="submission" date="2023-10" db="EMBL/GenBank/DDBJ databases">
        <authorList>
            <person name="Chen Y."/>
            <person name="Shah S."/>
            <person name="Dougan E. K."/>
            <person name="Thang M."/>
            <person name="Chan C."/>
        </authorList>
    </citation>
    <scope>NUCLEOTIDE SEQUENCE [LARGE SCALE GENOMIC DNA]</scope>
</reference>
<feature type="chain" id="PRO_5045161869" description="Secreted protein" evidence="1">
    <location>
        <begin position="34"/>
        <end position="129"/>
    </location>
</feature>
<protein>
    <recommendedName>
        <fullName evidence="4">Secreted protein</fullName>
    </recommendedName>
</protein>
<accession>A0ABN9U4K9</accession>
<dbReference type="EMBL" id="CAUYUJ010015410">
    <property type="protein sequence ID" value="CAK0853621.1"/>
    <property type="molecule type" value="Genomic_DNA"/>
</dbReference>
<sequence>MAPFGTTAPSARARLRWATLLFMSICAVRQASSLVSSTARGGVIITCVFSLHVFLLFLPLPPVPLPRGCGNVARRWQCNTQRRRPRLQRPTPQLRFQLAEWVRPVLVSNWMASLRLPSAAAVRKAVHTL</sequence>
<organism evidence="2 3">
    <name type="scientific">Prorocentrum cordatum</name>
    <dbReference type="NCBI Taxonomy" id="2364126"/>
    <lineage>
        <taxon>Eukaryota</taxon>
        <taxon>Sar</taxon>
        <taxon>Alveolata</taxon>
        <taxon>Dinophyceae</taxon>
        <taxon>Prorocentrales</taxon>
        <taxon>Prorocentraceae</taxon>
        <taxon>Prorocentrum</taxon>
    </lineage>
</organism>
<name>A0ABN9U4K9_9DINO</name>
<evidence type="ECO:0008006" key="4">
    <source>
        <dbReference type="Google" id="ProtNLM"/>
    </source>
</evidence>
<evidence type="ECO:0000313" key="2">
    <source>
        <dbReference type="EMBL" id="CAK0853621.1"/>
    </source>
</evidence>
<evidence type="ECO:0000313" key="3">
    <source>
        <dbReference type="Proteomes" id="UP001189429"/>
    </source>
</evidence>
<gene>
    <name evidence="2" type="ORF">PCOR1329_LOCUS45019</name>
</gene>
<evidence type="ECO:0000256" key="1">
    <source>
        <dbReference type="SAM" id="SignalP"/>
    </source>
</evidence>
<keyword evidence="3" id="KW-1185">Reference proteome</keyword>
<comment type="caution">
    <text evidence="2">The sequence shown here is derived from an EMBL/GenBank/DDBJ whole genome shotgun (WGS) entry which is preliminary data.</text>
</comment>
<proteinExistence type="predicted"/>
<feature type="signal peptide" evidence="1">
    <location>
        <begin position="1"/>
        <end position="33"/>
    </location>
</feature>
<dbReference type="Proteomes" id="UP001189429">
    <property type="component" value="Unassembled WGS sequence"/>
</dbReference>